<dbReference type="SUPFAM" id="SSF57825">
    <property type="entry name" value="Aspartate carbamoyltransferase, Regulatory-chain, C-terminal domain"/>
    <property type="match status" value="1"/>
</dbReference>
<gene>
    <name evidence="6" type="ORF">OCV88_00215</name>
</gene>
<dbReference type="Pfam" id="PF01948">
    <property type="entry name" value="PyrI"/>
    <property type="match status" value="1"/>
</dbReference>
<name>A0ABT2TGB8_9FIRM</name>
<dbReference type="Proteomes" id="UP001652442">
    <property type="component" value="Unassembled WGS sequence"/>
</dbReference>
<organism evidence="6 7">
    <name type="scientific">Brotonthovivens ammoniilytica</name>
    <dbReference type="NCBI Taxonomy" id="2981725"/>
    <lineage>
        <taxon>Bacteria</taxon>
        <taxon>Bacillati</taxon>
        <taxon>Bacillota</taxon>
        <taxon>Clostridia</taxon>
        <taxon>Lachnospirales</taxon>
        <taxon>Lachnospiraceae</taxon>
        <taxon>Brotonthovivens</taxon>
    </lineage>
</organism>
<reference evidence="6 7" key="1">
    <citation type="journal article" date="2021" name="ISME Commun">
        <title>Automated analysis of genomic sequences facilitates high-throughput and comprehensive description of bacteria.</title>
        <authorList>
            <person name="Hitch T.C.A."/>
        </authorList>
    </citation>
    <scope>NUCLEOTIDE SEQUENCE [LARGE SCALE GENOMIC DNA]</scope>
    <source>
        <strain evidence="6 7">Sanger_109</strain>
    </source>
</reference>
<dbReference type="Gene3D" id="3.30.70.140">
    <property type="entry name" value="Aspartate carbamoyltransferase regulatory subunit, N-terminal domain"/>
    <property type="match status" value="1"/>
</dbReference>
<evidence type="ECO:0000256" key="3">
    <source>
        <dbReference type="ARBA" id="ARBA00022975"/>
    </source>
</evidence>
<dbReference type="NCBIfam" id="NF002063">
    <property type="entry name" value="PRK00893.1-3"/>
    <property type="match status" value="1"/>
</dbReference>
<dbReference type="InterPro" id="IPR002801">
    <property type="entry name" value="Asp_carbamoylTrfase_reg"/>
</dbReference>
<evidence type="ECO:0000256" key="1">
    <source>
        <dbReference type="ARBA" id="ARBA00022723"/>
    </source>
</evidence>
<sequence>MLNVGAIKEGFVLDHIKAGMSLSIYHDLKLDQLDCCVAIIKNARSNKMGKKDIIKVECDITSMDLDILGFIDHNITVNIIKDEKIVEKQALKLPDEIHNVIQCKNPRCITSIEQELEQIFYLTDAENEIYRCKYCEEKYSRKK</sequence>
<keyword evidence="1" id="KW-0479">Metal-binding</keyword>
<evidence type="ECO:0000313" key="6">
    <source>
        <dbReference type="EMBL" id="MCU6760756.1"/>
    </source>
</evidence>
<dbReference type="PANTHER" id="PTHR35805">
    <property type="entry name" value="ASPARTATE CARBAMOYLTRANSFERASE REGULATORY CHAIN"/>
    <property type="match status" value="1"/>
</dbReference>
<dbReference type="Gene3D" id="2.30.30.20">
    <property type="entry name" value="Aspartate carbamoyltransferase regulatory subunit, C-terminal domain"/>
    <property type="match status" value="1"/>
</dbReference>
<dbReference type="PANTHER" id="PTHR35805:SF1">
    <property type="entry name" value="ASPARTATE CARBAMOYLTRANSFERASE REGULATORY CHAIN"/>
    <property type="match status" value="1"/>
</dbReference>
<dbReference type="InterPro" id="IPR020545">
    <property type="entry name" value="Asp_carbamoyltransf_reg_N"/>
</dbReference>
<dbReference type="SUPFAM" id="SSF54893">
    <property type="entry name" value="Aspartate carbamoyltransferase, Regulatory-chain, N-terminal domain"/>
    <property type="match status" value="1"/>
</dbReference>
<evidence type="ECO:0000313" key="7">
    <source>
        <dbReference type="Proteomes" id="UP001652442"/>
    </source>
</evidence>
<feature type="domain" description="Aspartate carbamoyltransferase regulatory subunit C-terminal" evidence="5">
    <location>
        <begin position="96"/>
        <end position="142"/>
    </location>
</feature>
<evidence type="ECO:0000259" key="4">
    <source>
        <dbReference type="Pfam" id="PF01948"/>
    </source>
</evidence>
<dbReference type="InterPro" id="IPR036792">
    <property type="entry name" value="Asp_carbatrfase_reg_C_sf"/>
</dbReference>
<accession>A0ABT2TGB8</accession>
<keyword evidence="7" id="KW-1185">Reference proteome</keyword>
<dbReference type="EMBL" id="JAOQJQ010000001">
    <property type="protein sequence ID" value="MCU6760756.1"/>
    <property type="molecule type" value="Genomic_DNA"/>
</dbReference>
<proteinExistence type="predicted"/>
<evidence type="ECO:0000259" key="5">
    <source>
        <dbReference type="Pfam" id="PF02748"/>
    </source>
</evidence>
<evidence type="ECO:0000256" key="2">
    <source>
        <dbReference type="ARBA" id="ARBA00022833"/>
    </source>
</evidence>
<dbReference type="InterPro" id="IPR020542">
    <property type="entry name" value="Asp_carbamoyltrfase_reg_C"/>
</dbReference>
<dbReference type="Pfam" id="PF02748">
    <property type="entry name" value="PyrI_C"/>
    <property type="match status" value="1"/>
</dbReference>
<keyword evidence="3" id="KW-0665">Pyrimidine biosynthesis</keyword>
<dbReference type="RefSeq" id="WP_158423643.1">
    <property type="nucleotide sequence ID" value="NZ_JAOQJQ010000001.1"/>
</dbReference>
<protein>
    <submittedName>
        <fullName evidence="6">Aspartate carbamoyltransferase regulatory subunit</fullName>
    </submittedName>
</protein>
<dbReference type="InterPro" id="IPR036793">
    <property type="entry name" value="Asp_carbatrfase_reg_N_sf"/>
</dbReference>
<feature type="domain" description="Aspartate carbamoyltransferase regulatory subunit N-terminal" evidence="4">
    <location>
        <begin position="2"/>
        <end position="91"/>
    </location>
</feature>
<comment type="caution">
    <text evidence="6">The sequence shown here is derived from an EMBL/GenBank/DDBJ whole genome shotgun (WGS) entry which is preliminary data.</text>
</comment>
<keyword evidence="2" id="KW-0862">Zinc</keyword>